<sequence length="222" mass="25652">MAFKCREDLVGKRFLSVQSPGKLKVNKICEWEWRSGFVRAVSLKDVTCPDLAILVEFDNQDWKRREWVRVHDIFQIFLVEHTVIWAEREDPEDLKETVYWPALEESGIDGWCDQEESGVDGWCDQEESGVDGWCDQEESGVDGWFDQDDSGVDSWCDQEESGVDEWFDQVESGVDIWCDQEDLGVDGWCDQEELGVDSWFDQVLMAGVIRRSHLLIAGVVRC</sequence>
<organism evidence="2 3">
    <name type="scientific">Mytilus coruscus</name>
    <name type="common">Sea mussel</name>
    <dbReference type="NCBI Taxonomy" id="42192"/>
    <lineage>
        <taxon>Eukaryota</taxon>
        <taxon>Metazoa</taxon>
        <taxon>Spiralia</taxon>
        <taxon>Lophotrochozoa</taxon>
        <taxon>Mollusca</taxon>
        <taxon>Bivalvia</taxon>
        <taxon>Autobranchia</taxon>
        <taxon>Pteriomorphia</taxon>
        <taxon>Mytilida</taxon>
        <taxon>Mytiloidea</taxon>
        <taxon>Mytilidae</taxon>
        <taxon>Mytilinae</taxon>
        <taxon>Mytilus</taxon>
    </lineage>
</organism>
<accession>A0A6J8B4A6</accession>
<protein>
    <recommendedName>
        <fullName evidence="1">DUF7030 domain-containing protein</fullName>
    </recommendedName>
</protein>
<dbReference type="Proteomes" id="UP000507470">
    <property type="component" value="Unassembled WGS sequence"/>
</dbReference>
<dbReference type="OrthoDB" id="1667110at2759"/>
<reference evidence="2 3" key="1">
    <citation type="submission" date="2020-06" db="EMBL/GenBank/DDBJ databases">
        <authorList>
            <person name="Li R."/>
            <person name="Bekaert M."/>
        </authorList>
    </citation>
    <scope>NUCLEOTIDE SEQUENCE [LARGE SCALE GENOMIC DNA]</scope>
    <source>
        <strain evidence="3">wild</strain>
    </source>
</reference>
<evidence type="ECO:0000259" key="1">
    <source>
        <dbReference type="Pfam" id="PF22989"/>
    </source>
</evidence>
<dbReference type="AlphaFoldDB" id="A0A6J8B4A6"/>
<dbReference type="InterPro" id="IPR054294">
    <property type="entry name" value="DUF7030"/>
</dbReference>
<dbReference type="EMBL" id="CACVKT020002230">
    <property type="protein sequence ID" value="CAC5376747.1"/>
    <property type="molecule type" value="Genomic_DNA"/>
</dbReference>
<feature type="domain" description="DUF7030" evidence="1">
    <location>
        <begin position="8"/>
        <end position="67"/>
    </location>
</feature>
<name>A0A6J8B4A6_MYTCO</name>
<dbReference type="Pfam" id="PF22989">
    <property type="entry name" value="DUF7030"/>
    <property type="match status" value="1"/>
</dbReference>
<keyword evidence="3" id="KW-1185">Reference proteome</keyword>
<evidence type="ECO:0000313" key="2">
    <source>
        <dbReference type="EMBL" id="CAC5376747.1"/>
    </source>
</evidence>
<gene>
    <name evidence="2" type="ORF">MCOR_13287</name>
</gene>
<proteinExistence type="predicted"/>
<evidence type="ECO:0000313" key="3">
    <source>
        <dbReference type="Proteomes" id="UP000507470"/>
    </source>
</evidence>